<sequence length="226" mass="24201">MNPDNPISPGPELSTPPRPDMTARSSNERIQVQVPGSNMTLSPSSTLSPISSFTSSSSSSSSTTAAAPTKQPQPQNLHHRAFTFHFARSRSKSPRPPPPSASASEPTPPSLLAINTSVSSPPTLKHAQTSPALGFGGQSSSVAHHHQRQPSGCAVSPTLSPGIEKRDRESWLQKKPRYSGSSPGGYGRHGDDWLFGGFSIRETAREIVSRGTRKKEDDREGKRRSS</sequence>
<evidence type="ECO:0000313" key="3">
    <source>
        <dbReference type="Proteomes" id="UP000054266"/>
    </source>
</evidence>
<feature type="compositionally biased region" description="Polar residues" evidence="1">
    <location>
        <begin position="23"/>
        <end position="39"/>
    </location>
</feature>
<keyword evidence="3" id="KW-1185">Reference proteome</keyword>
<feature type="compositionally biased region" description="Low complexity" evidence="1">
    <location>
        <begin position="40"/>
        <end position="69"/>
    </location>
</feature>
<reference evidence="2 3" key="1">
    <citation type="submission" date="2015-01" db="EMBL/GenBank/DDBJ databases">
        <title>The Genome Sequence of Capronia semiimmersa CBS27337.</title>
        <authorList>
            <consortium name="The Broad Institute Genomics Platform"/>
            <person name="Cuomo C."/>
            <person name="de Hoog S."/>
            <person name="Gorbushina A."/>
            <person name="Stielow B."/>
            <person name="Teixiera M."/>
            <person name="Abouelleil A."/>
            <person name="Chapman S.B."/>
            <person name="Priest M."/>
            <person name="Young S.K."/>
            <person name="Wortman J."/>
            <person name="Nusbaum C."/>
            <person name="Birren B."/>
        </authorList>
    </citation>
    <scope>NUCLEOTIDE SEQUENCE [LARGE SCALE GENOMIC DNA]</scope>
    <source>
        <strain evidence="2 3">CBS 27337</strain>
    </source>
</reference>
<feature type="region of interest" description="Disordered" evidence="1">
    <location>
        <begin position="1"/>
        <end position="194"/>
    </location>
</feature>
<feature type="compositionally biased region" description="Basic and acidic residues" evidence="1">
    <location>
        <begin position="163"/>
        <end position="172"/>
    </location>
</feature>
<organism evidence="2 3">
    <name type="scientific">Phialophora macrospora</name>
    <dbReference type="NCBI Taxonomy" id="1851006"/>
    <lineage>
        <taxon>Eukaryota</taxon>
        <taxon>Fungi</taxon>
        <taxon>Dikarya</taxon>
        <taxon>Ascomycota</taxon>
        <taxon>Pezizomycotina</taxon>
        <taxon>Eurotiomycetes</taxon>
        <taxon>Chaetothyriomycetidae</taxon>
        <taxon>Chaetothyriales</taxon>
        <taxon>Herpotrichiellaceae</taxon>
        <taxon>Phialophora</taxon>
    </lineage>
</organism>
<dbReference type="EMBL" id="KN846956">
    <property type="protein sequence ID" value="KIW73563.1"/>
    <property type="molecule type" value="Genomic_DNA"/>
</dbReference>
<evidence type="ECO:0000256" key="1">
    <source>
        <dbReference type="SAM" id="MobiDB-lite"/>
    </source>
</evidence>
<feature type="compositionally biased region" description="Polar residues" evidence="1">
    <location>
        <begin position="113"/>
        <end position="131"/>
    </location>
</feature>
<name>A0A0D2FYF3_9EURO</name>
<evidence type="ECO:0000313" key="2">
    <source>
        <dbReference type="EMBL" id="KIW73563.1"/>
    </source>
</evidence>
<dbReference type="HOGENOM" id="CLU_1224620_0_0_1"/>
<protein>
    <submittedName>
        <fullName evidence="2">Uncharacterized protein</fullName>
    </submittedName>
</protein>
<dbReference type="AlphaFoldDB" id="A0A0D2FYF3"/>
<feature type="region of interest" description="Disordered" evidence="1">
    <location>
        <begin position="206"/>
        <end position="226"/>
    </location>
</feature>
<proteinExistence type="predicted"/>
<feature type="compositionally biased region" description="Pro residues" evidence="1">
    <location>
        <begin position="1"/>
        <end position="19"/>
    </location>
</feature>
<feature type="compositionally biased region" description="Basic residues" evidence="1">
    <location>
        <begin position="77"/>
        <end position="93"/>
    </location>
</feature>
<accession>A0A0D2FYF3</accession>
<gene>
    <name evidence="2" type="ORF">PV04_01668</name>
</gene>
<dbReference type="Proteomes" id="UP000054266">
    <property type="component" value="Unassembled WGS sequence"/>
</dbReference>